<feature type="signal peptide" evidence="7">
    <location>
        <begin position="1"/>
        <end position="20"/>
    </location>
</feature>
<keyword evidence="2 6" id="KW-0812">Transmembrane</keyword>
<evidence type="ECO:0000256" key="4">
    <source>
        <dbReference type="ARBA" id="ARBA00023136"/>
    </source>
</evidence>
<dbReference type="EMBL" id="KV921276">
    <property type="protein sequence ID" value="ORE21649.1"/>
    <property type="molecule type" value="Genomic_DNA"/>
</dbReference>
<dbReference type="VEuPathDB" id="FungiDB:BCV72DRAFT_303375"/>
<evidence type="ECO:0000256" key="5">
    <source>
        <dbReference type="ARBA" id="ARBA00045246"/>
    </source>
</evidence>
<evidence type="ECO:0000313" key="9">
    <source>
        <dbReference type="EMBL" id="ORE21649.1"/>
    </source>
</evidence>
<dbReference type="OMA" id="PWFVKYY"/>
<dbReference type="SUPFAM" id="SSF52833">
    <property type="entry name" value="Thioredoxin-like"/>
    <property type="match status" value="3"/>
</dbReference>
<feature type="transmembrane region" description="Helical" evidence="6">
    <location>
        <begin position="477"/>
        <end position="500"/>
    </location>
</feature>
<evidence type="ECO:0000256" key="1">
    <source>
        <dbReference type="ARBA" id="ARBA00004389"/>
    </source>
</evidence>
<evidence type="ECO:0000256" key="2">
    <source>
        <dbReference type="ARBA" id="ARBA00022692"/>
    </source>
</evidence>
<dbReference type="Proteomes" id="UP000242381">
    <property type="component" value="Unassembled WGS sequence"/>
</dbReference>
<keyword evidence="4 6" id="KW-0472">Membrane</keyword>
<comment type="subcellular location">
    <subcellularLocation>
        <location evidence="1">Endoplasmic reticulum membrane</location>
        <topology evidence="1">Single-pass membrane protein</topology>
    </subcellularLocation>
</comment>
<dbReference type="Gene3D" id="3.40.30.10">
    <property type="entry name" value="Glutaredoxin"/>
    <property type="match status" value="4"/>
</dbReference>
<evidence type="ECO:0000259" key="8">
    <source>
        <dbReference type="PROSITE" id="PS51352"/>
    </source>
</evidence>
<evidence type="ECO:0000256" key="3">
    <source>
        <dbReference type="ARBA" id="ARBA00022989"/>
    </source>
</evidence>
<name>A0A1X0SBQ6_RHIZD</name>
<comment type="function">
    <text evidence="5">Probable disulfide isomerase, which participates in the folding of proteins containing disulfide bonds. May act as a dithiol oxidase. Acts as a regulator of endoplasmic reticulum-mitochondria contact sites via its ability to regulate redox signals.</text>
</comment>
<accession>A0A1X0SBQ6</accession>
<dbReference type="Pfam" id="PF00085">
    <property type="entry name" value="Thioredoxin"/>
    <property type="match status" value="2"/>
</dbReference>
<feature type="chain" id="PRO_5012959051" description="Thioredoxin domain-containing protein" evidence="7">
    <location>
        <begin position="21"/>
        <end position="511"/>
    </location>
</feature>
<dbReference type="PROSITE" id="PS51352">
    <property type="entry name" value="THIOREDOXIN_2"/>
    <property type="match status" value="1"/>
</dbReference>
<evidence type="ECO:0000313" key="10">
    <source>
        <dbReference type="Proteomes" id="UP000242381"/>
    </source>
</evidence>
<dbReference type="CDD" id="cd02981">
    <property type="entry name" value="PDI_b_family"/>
    <property type="match status" value="1"/>
</dbReference>
<dbReference type="CDD" id="cd02961">
    <property type="entry name" value="PDI_a_family"/>
    <property type="match status" value="2"/>
</dbReference>
<dbReference type="Pfam" id="PF13848">
    <property type="entry name" value="Thioredoxin_6"/>
    <property type="match status" value="1"/>
</dbReference>
<dbReference type="InterPro" id="IPR036249">
    <property type="entry name" value="Thioredoxin-like_sf"/>
</dbReference>
<gene>
    <name evidence="9" type="ORF">BCV71DRAFT_260990</name>
</gene>
<dbReference type="PANTHER" id="PTHR46426">
    <property type="entry name" value="PROTEIN DISULFIDE-ISOMERASE TMX3"/>
    <property type="match status" value="1"/>
</dbReference>
<keyword evidence="7" id="KW-0732">Signal</keyword>
<dbReference type="InterPro" id="IPR052250">
    <property type="entry name" value="PDI_TMX3"/>
</dbReference>
<dbReference type="PROSITE" id="PS00194">
    <property type="entry name" value="THIOREDOXIN_1"/>
    <property type="match status" value="1"/>
</dbReference>
<dbReference type="GO" id="GO:0005789">
    <property type="term" value="C:endoplasmic reticulum membrane"/>
    <property type="evidence" value="ECO:0007669"/>
    <property type="project" value="UniProtKB-SubCell"/>
</dbReference>
<keyword evidence="3 6" id="KW-1133">Transmembrane helix</keyword>
<dbReference type="InterPro" id="IPR017937">
    <property type="entry name" value="Thioredoxin_CS"/>
</dbReference>
<dbReference type="AlphaFoldDB" id="A0A1X0SBQ6"/>
<dbReference type="PANTHER" id="PTHR46426:SF1">
    <property type="entry name" value="PROTEIN DISULFIDE-ISOMERASE TMX3"/>
    <property type="match status" value="1"/>
</dbReference>
<evidence type="ECO:0000256" key="7">
    <source>
        <dbReference type="SAM" id="SignalP"/>
    </source>
</evidence>
<sequence>MVFLFPVALGLLVVSNAVQATIQQVDPKTIETRGSGALLTCIARFVEFFQPNCASCEELTTQIEQVASKYKKENTAFVRINCDDYKGYCRDKHVEAFPAFLASLDRGPWKRFDPNQQTLEEFVQQNRPYRNTEGESKSITTREEIEAIVKSKEPWFIKFYAPWCGHCQALAGEWVMTASRLKDKVNVGEVNCESNKDLCKEHKVTGLPTLKYFIHGTSIQFHGERKADALVEFALEYTGSAVRDVRRDQLFDDLLKKSDVNLVYVTEKQTKEHLEQLEQIAPSYLQSIPFYTTSDPSSAQRFGLSKLPAIVILKDNQQFVYDGHQDLSAWIKNHSKPLVTTIYPHNSREILKEYPGLVVLGLFNPTDTSSHEAFRHLSAQCQHDDILFAQLDAWEYAPFVSRSYGINLVHLPAVVILDSSHQQYFKTNKDEERFDVQARPQEILDSLDHLDTLTPISTVPPKLISYAANVVNYIMDYWVLFSSGAVALLALLVILLAVTGNEQETPKKKKE</sequence>
<proteinExistence type="predicted"/>
<organism evidence="9 10">
    <name type="scientific">Rhizopus microsporus</name>
    <dbReference type="NCBI Taxonomy" id="58291"/>
    <lineage>
        <taxon>Eukaryota</taxon>
        <taxon>Fungi</taxon>
        <taxon>Fungi incertae sedis</taxon>
        <taxon>Mucoromycota</taxon>
        <taxon>Mucoromycotina</taxon>
        <taxon>Mucoromycetes</taxon>
        <taxon>Mucorales</taxon>
        <taxon>Mucorineae</taxon>
        <taxon>Rhizopodaceae</taxon>
        <taxon>Rhizopus</taxon>
    </lineage>
</organism>
<evidence type="ECO:0000256" key="6">
    <source>
        <dbReference type="SAM" id="Phobius"/>
    </source>
</evidence>
<feature type="domain" description="Thioredoxin" evidence="8">
    <location>
        <begin position="91"/>
        <end position="239"/>
    </location>
</feature>
<dbReference type="InterPro" id="IPR013766">
    <property type="entry name" value="Thioredoxin_domain"/>
</dbReference>
<reference evidence="9 10" key="1">
    <citation type="journal article" date="2016" name="Proc. Natl. Acad. Sci. U.S.A.">
        <title>Lipid metabolic changes in an early divergent fungus govern the establishment of a mutualistic symbiosis with endobacteria.</title>
        <authorList>
            <person name="Lastovetsky O.A."/>
            <person name="Gaspar M.L."/>
            <person name="Mondo S.J."/>
            <person name="LaButti K.M."/>
            <person name="Sandor L."/>
            <person name="Grigoriev I.V."/>
            <person name="Henry S.A."/>
            <person name="Pawlowska T.E."/>
        </authorList>
    </citation>
    <scope>NUCLEOTIDE SEQUENCE [LARGE SCALE GENOMIC DNA]</scope>
    <source>
        <strain evidence="9 10">ATCC 11559</strain>
    </source>
</reference>
<protein>
    <recommendedName>
        <fullName evidence="8">Thioredoxin domain-containing protein</fullName>
    </recommendedName>
</protein>